<feature type="transmembrane region" description="Helical" evidence="2">
    <location>
        <begin position="425"/>
        <end position="447"/>
    </location>
</feature>
<accession>A0AAV2YKK0</accession>
<evidence type="ECO:0000313" key="3">
    <source>
        <dbReference type="EMBL" id="DAZ93619.1"/>
    </source>
</evidence>
<keyword evidence="2" id="KW-1133">Transmembrane helix</keyword>
<dbReference type="Gene3D" id="1.20.1250.20">
    <property type="entry name" value="MFS general substrate transporter like domains"/>
    <property type="match status" value="1"/>
</dbReference>
<proteinExistence type="predicted"/>
<feature type="transmembrane region" description="Helical" evidence="2">
    <location>
        <begin position="205"/>
        <end position="223"/>
    </location>
</feature>
<keyword evidence="2" id="KW-0472">Membrane</keyword>
<name>A0AAV2YKK0_9STRA</name>
<gene>
    <name evidence="3" type="ORF">N0F65_003759</name>
</gene>
<feature type="transmembrane region" description="Helical" evidence="2">
    <location>
        <begin position="149"/>
        <end position="172"/>
    </location>
</feature>
<comment type="caution">
    <text evidence="3">The sequence shown here is derived from an EMBL/GenBank/DDBJ whole genome shotgun (WGS) entry which is preliminary data.</text>
</comment>
<protein>
    <recommendedName>
        <fullName evidence="5">Transmembrane protein</fullName>
    </recommendedName>
</protein>
<feature type="transmembrane region" description="Helical" evidence="2">
    <location>
        <begin position="243"/>
        <end position="262"/>
    </location>
</feature>
<keyword evidence="4" id="KW-1185">Reference proteome</keyword>
<reference evidence="3" key="2">
    <citation type="journal article" date="2023" name="Microbiol Resour">
        <title>Decontamination and Annotation of the Draft Genome Sequence of the Oomycete Lagenidium giganteum ARSEF 373.</title>
        <authorList>
            <person name="Morgan W.R."/>
            <person name="Tartar A."/>
        </authorList>
    </citation>
    <scope>NUCLEOTIDE SEQUENCE</scope>
    <source>
        <strain evidence="3">ARSEF 373</strain>
    </source>
</reference>
<feature type="compositionally biased region" description="Low complexity" evidence="1">
    <location>
        <begin position="18"/>
        <end position="55"/>
    </location>
</feature>
<dbReference type="InterPro" id="IPR036259">
    <property type="entry name" value="MFS_trans_sf"/>
</dbReference>
<feature type="transmembrane region" description="Helical" evidence="2">
    <location>
        <begin position="490"/>
        <end position="513"/>
    </location>
</feature>
<feature type="transmembrane region" description="Helical" evidence="2">
    <location>
        <begin position="353"/>
        <end position="377"/>
    </location>
</feature>
<feature type="transmembrane region" description="Helical" evidence="2">
    <location>
        <begin position="179"/>
        <end position="199"/>
    </location>
</feature>
<evidence type="ECO:0008006" key="5">
    <source>
        <dbReference type="Google" id="ProtNLM"/>
    </source>
</evidence>
<organism evidence="3 4">
    <name type="scientific">Lagenidium giganteum</name>
    <dbReference type="NCBI Taxonomy" id="4803"/>
    <lineage>
        <taxon>Eukaryota</taxon>
        <taxon>Sar</taxon>
        <taxon>Stramenopiles</taxon>
        <taxon>Oomycota</taxon>
        <taxon>Peronosporomycetes</taxon>
        <taxon>Pythiales</taxon>
        <taxon>Pythiaceae</taxon>
    </lineage>
</organism>
<evidence type="ECO:0000256" key="1">
    <source>
        <dbReference type="SAM" id="MobiDB-lite"/>
    </source>
</evidence>
<evidence type="ECO:0000313" key="4">
    <source>
        <dbReference type="Proteomes" id="UP001146120"/>
    </source>
</evidence>
<dbReference type="SUPFAM" id="SSF103473">
    <property type="entry name" value="MFS general substrate transporter"/>
    <property type="match status" value="1"/>
</dbReference>
<keyword evidence="2" id="KW-0812">Transmembrane</keyword>
<dbReference type="AlphaFoldDB" id="A0AAV2YKK0"/>
<evidence type="ECO:0000256" key="2">
    <source>
        <dbReference type="SAM" id="Phobius"/>
    </source>
</evidence>
<feature type="transmembrane region" description="Helical" evidence="2">
    <location>
        <begin position="110"/>
        <end position="129"/>
    </location>
</feature>
<dbReference type="Proteomes" id="UP001146120">
    <property type="component" value="Unassembled WGS sequence"/>
</dbReference>
<reference evidence="3" key="1">
    <citation type="submission" date="2022-11" db="EMBL/GenBank/DDBJ databases">
        <authorList>
            <person name="Morgan W.R."/>
            <person name="Tartar A."/>
        </authorList>
    </citation>
    <scope>NUCLEOTIDE SEQUENCE</scope>
    <source>
        <strain evidence="3">ARSEF 373</strain>
    </source>
</reference>
<sequence>MSSTRSGGRTRGNDSARRTTAAMSSSALSTQELLSSSRSVTSSQSSMSTTSTSRASLSTFQGRLAPLKTERRHDAPLLHTVSSMSSVASSLDDPMDEGQYYELHLFAYRLIYVIQGAFMGLLGPSLGHFSMMALKTAGLNSPVASFGPIFAAHGGAALVMSFMSEIVLNVAIEKDLMKYLMIVVLLCSGVWYACLPAVAAASGSLGVSIYFIAKGVWTALLNISLNRCCLWVAGEKVEKGRRLITYMNVAFGLGTVLGPTIALVLDELSVDLCYAFYALGIATIIPVGILLMLASPRPMHLRDEHQTLLRYEDPTRRVPTVPSPIVGGVFLHAKHYGGSANLNPDHYDAMNNLIILFVTIFSTILFGIQLGLGAFLFDYVGHVLTVSPHPLPNEGVFTWGCLMMILFWASIWLSYLFFSKFMFHAFNLFSIFHLSIVCMVSSFGILFGAETGFATFTLCLLLFGFALAPLFTLSIHCLTRVINEQLIRRVSSLIVFGCGMGEVFIPVLMGFFMGDYSGKMYGSVAVSYITFILSICLVGASGMLLMMVKKKLSELESDDKHALHGIEAGSAGSNVAGLTVVGAASKRTSNKMGGY</sequence>
<feature type="transmembrane region" description="Helical" evidence="2">
    <location>
        <begin position="274"/>
        <end position="294"/>
    </location>
</feature>
<feature type="region of interest" description="Disordered" evidence="1">
    <location>
        <begin position="1"/>
        <end position="55"/>
    </location>
</feature>
<dbReference type="EMBL" id="DAKRPA010000303">
    <property type="protein sequence ID" value="DAZ93619.1"/>
    <property type="molecule type" value="Genomic_DNA"/>
</dbReference>
<feature type="transmembrane region" description="Helical" evidence="2">
    <location>
        <begin position="453"/>
        <end position="478"/>
    </location>
</feature>
<feature type="transmembrane region" description="Helical" evidence="2">
    <location>
        <begin position="397"/>
        <end position="418"/>
    </location>
</feature>
<feature type="transmembrane region" description="Helical" evidence="2">
    <location>
        <begin position="525"/>
        <end position="548"/>
    </location>
</feature>